<evidence type="ECO:0000256" key="1">
    <source>
        <dbReference type="ARBA" id="ARBA00023125"/>
    </source>
</evidence>
<dbReference type="InterPro" id="IPR010982">
    <property type="entry name" value="Lambda_DNA-bd_dom_sf"/>
</dbReference>
<dbReference type="PROSITE" id="PS50943">
    <property type="entry name" value="HTH_CROC1"/>
    <property type="match status" value="1"/>
</dbReference>
<dbReference type="Gene3D" id="1.10.260.40">
    <property type="entry name" value="lambda repressor-like DNA-binding domains"/>
    <property type="match status" value="1"/>
</dbReference>
<comment type="caution">
    <text evidence="3">The sequence shown here is derived from an EMBL/GenBank/DDBJ whole genome shotgun (WGS) entry which is preliminary data.</text>
</comment>
<dbReference type="InterPro" id="IPR001387">
    <property type="entry name" value="Cro/C1-type_HTH"/>
</dbReference>
<proteinExistence type="predicted"/>
<gene>
    <name evidence="3" type="ORF">ENS59_00845</name>
</gene>
<accession>A0A7C3EAS6</accession>
<reference evidence="3" key="1">
    <citation type="journal article" date="2020" name="mSystems">
        <title>Genome- and Community-Level Interaction Insights into Carbon Utilization and Element Cycling Functions of Hydrothermarchaeota in Hydrothermal Sediment.</title>
        <authorList>
            <person name="Zhou Z."/>
            <person name="Liu Y."/>
            <person name="Xu W."/>
            <person name="Pan J."/>
            <person name="Luo Z.H."/>
            <person name="Li M."/>
        </authorList>
    </citation>
    <scope>NUCLEOTIDE SEQUENCE [LARGE SCALE GENOMIC DNA]</scope>
    <source>
        <strain evidence="3">SpSt-503</strain>
    </source>
</reference>
<name>A0A7C3EAS6_9SPIR</name>
<organism evidence="3">
    <name type="scientific">Gracilinema caldarium</name>
    <dbReference type="NCBI Taxonomy" id="215591"/>
    <lineage>
        <taxon>Bacteria</taxon>
        <taxon>Pseudomonadati</taxon>
        <taxon>Spirochaetota</taxon>
        <taxon>Spirochaetia</taxon>
        <taxon>Spirochaetales</taxon>
        <taxon>Breznakiellaceae</taxon>
        <taxon>Gracilinema</taxon>
    </lineage>
</organism>
<dbReference type="CDD" id="cd00093">
    <property type="entry name" value="HTH_XRE"/>
    <property type="match status" value="1"/>
</dbReference>
<dbReference type="SMART" id="SM00530">
    <property type="entry name" value="HTH_XRE"/>
    <property type="match status" value="1"/>
</dbReference>
<dbReference type="GO" id="GO:0003677">
    <property type="term" value="F:DNA binding"/>
    <property type="evidence" value="ECO:0007669"/>
    <property type="project" value="UniProtKB-KW"/>
</dbReference>
<evidence type="ECO:0000259" key="2">
    <source>
        <dbReference type="PROSITE" id="PS50943"/>
    </source>
</evidence>
<dbReference type="EMBL" id="DSVL01000027">
    <property type="protein sequence ID" value="HFH28050.1"/>
    <property type="molecule type" value="Genomic_DNA"/>
</dbReference>
<keyword evidence="1" id="KW-0238">DNA-binding</keyword>
<evidence type="ECO:0000313" key="3">
    <source>
        <dbReference type="EMBL" id="HFH28050.1"/>
    </source>
</evidence>
<dbReference type="Pfam" id="PF01381">
    <property type="entry name" value="HTH_3"/>
    <property type="match status" value="1"/>
</dbReference>
<dbReference type="SUPFAM" id="SSF47413">
    <property type="entry name" value="lambda repressor-like DNA-binding domains"/>
    <property type="match status" value="1"/>
</dbReference>
<dbReference type="PANTHER" id="PTHR46558">
    <property type="entry name" value="TRACRIPTIONAL REGULATORY PROTEIN-RELATED-RELATED"/>
    <property type="match status" value="1"/>
</dbReference>
<protein>
    <submittedName>
        <fullName evidence="3">Helix-turn-helix domain-containing protein</fullName>
    </submittedName>
</protein>
<dbReference type="PANTHER" id="PTHR46558:SF13">
    <property type="entry name" value="HTH-TYPE TRANSCRIPTIONAL REGULATOR IMMR"/>
    <property type="match status" value="1"/>
</dbReference>
<feature type="domain" description="HTH cro/C1-type" evidence="2">
    <location>
        <begin position="7"/>
        <end position="61"/>
    </location>
</feature>
<dbReference type="AlphaFoldDB" id="A0A7C3EAS6"/>
<sequence length="234" mass="26952">MSLGKNIQFLRKQKKITQEQFAEMMGVSRQAVSRWESDEIVPELTKITQMGDIFACKLDALIKEDLSSQAEIYSDVVIKLVKGFTMARYVMITPNPEDDVNHYMKEWAHKSGLLTVQPDAKLIGWDFPFVTPEQQSRFRLRGYVAAYVLPEHFQPDCCGVEIAEQGDEHYAIITINDPFAAPFERIPSGYQRILHYLKDNGYKQKMVEEVLSCFEHVYQADGITLMDVYINVLK</sequence>